<sequence>MRNRGYLQFEKRRTKSGKKRFFIKKQNKVSNLDDLFEEVVFLHQKKEEEIGEES</sequence>
<accession>A0A8S5SWG8</accession>
<organism evidence="1">
    <name type="scientific">Siphoviridae sp. ctDOT22</name>
    <dbReference type="NCBI Taxonomy" id="2827812"/>
    <lineage>
        <taxon>Viruses</taxon>
        <taxon>Duplodnaviria</taxon>
        <taxon>Heunggongvirae</taxon>
        <taxon>Uroviricota</taxon>
        <taxon>Caudoviricetes</taxon>
    </lineage>
</organism>
<proteinExistence type="predicted"/>
<name>A0A8S5SWG8_9CAUD</name>
<dbReference type="EMBL" id="BK032686">
    <property type="protein sequence ID" value="DAF55123.1"/>
    <property type="molecule type" value="Genomic_DNA"/>
</dbReference>
<reference evidence="1" key="1">
    <citation type="journal article" date="2021" name="Proc. Natl. Acad. Sci. U.S.A.">
        <title>A Catalog of Tens of Thousands of Viruses from Human Metagenomes Reveals Hidden Associations with Chronic Diseases.</title>
        <authorList>
            <person name="Tisza M.J."/>
            <person name="Buck C.B."/>
        </authorList>
    </citation>
    <scope>NUCLEOTIDE SEQUENCE</scope>
    <source>
        <strain evidence="1">CtDOT22</strain>
    </source>
</reference>
<evidence type="ECO:0000313" key="1">
    <source>
        <dbReference type="EMBL" id="DAF55123.1"/>
    </source>
</evidence>
<protein>
    <submittedName>
        <fullName evidence="1">Uncharacterized protein</fullName>
    </submittedName>
</protein>